<keyword evidence="7" id="KW-0653">Protein transport</keyword>
<evidence type="ECO:0000313" key="18">
    <source>
        <dbReference type="Proteomes" id="UP000724874"/>
    </source>
</evidence>
<feature type="domain" description="Nucleoporin NSP1-like C-terminal" evidence="16">
    <location>
        <begin position="302"/>
        <end position="401"/>
    </location>
</feature>
<evidence type="ECO:0000313" key="17">
    <source>
        <dbReference type="EMBL" id="KAF8914054.1"/>
    </source>
</evidence>
<dbReference type="GO" id="GO:0031965">
    <property type="term" value="C:nuclear membrane"/>
    <property type="evidence" value="ECO:0007669"/>
    <property type="project" value="UniProtKB-SubCell"/>
</dbReference>
<feature type="compositionally biased region" description="Polar residues" evidence="15">
    <location>
        <begin position="234"/>
        <end position="246"/>
    </location>
</feature>
<evidence type="ECO:0000256" key="12">
    <source>
        <dbReference type="ARBA" id="ARBA00078941"/>
    </source>
</evidence>
<comment type="subcellular location">
    <subcellularLocation>
        <location evidence="1">Nucleus membrane</location>
        <topology evidence="1">Peripheral membrane protein</topology>
        <orientation evidence="1">Cytoplasmic side</orientation>
    </subcellularLocation>
    <subcellularLocation>
        <location evidence="3">Nucleus membrane</location>
        <topology evidence="3">Peripheral membrane protein</topology>
        <orientation evidence="3">Nucleoplasmic side</orientation>
    </subcellularLocation>
    <subcellularLocation>
        <location evidence="2">Nucleus</location>
        <location evidence="2">Nuclear pore complex</location>
    </subcellularLocation>
</comment>
<sequence length="513" mass="52060">MSPFACLAPHSEASLSAIHSSALFAQSNTATGTGAAANVAPSAGGLFGNPPKTSTPALGSGGGMFGGASAPSTTGTPSLFGGGSNTSSPAPAIGIGGGLFGAGNIYGGAKTDSEAKKATSPTNPLFGGSSAFSLPKPGDTGAKPAAQPTTTSNAGEGGSGPTGSFAATATTSAPTVGSGLFGLPPKPATSSSTSAPSTSTGLFGGGSSNQSASTSTTDKAAPFSLGVNKDPSAAPTSNFFGGTTASKDGEKKDTASTSTSAFSLFGGTKPAGKKEETPAPKEGDKKETATATTSNTTSLIAVQPPSMLKGKSLEEIVNRWTSDLETNVREFNKFAAEVSVWDRVLIENGNNIAALYSHVLAAERQQNDINESLEHIEQQQKDLTTTLDHYEKASQEILGGSLRTLDTGPADNERDKNYMLATELSTQLDDLSGSLTQMIDSVNALSIVSKPAESAEDPLSQISQILSSHLESLQWIDGAVREVESKTNEVEKRIKDSGHSLPGSKVRSFGLTR</sequence>
<evidence type="ECO:0000256" key="11">
    <source>
        <dbReference type="ARBA" id="ARBA00068864"/>
    </source>
</evidence>
<dbReference type="PANTHER" id="PTHR12084">
    <property type="entry name" value="NUCLEAR PORE GLYCOPROTEIN P62-RELATED"/>
    <property type="match status" value="1"/>
</dbReference>
<dbReference type="GO" id="GO:0006405">
    <property type="term" value="P:RNA export from nucleus"/>
    <property type="evidence" value="ECO:0007669"/>
    <property type="project" value="TreeGrafter"/>
</dbReference>
<keyword evidence="5" id="KW-0813">Transport</keyword>
<evidence type="ECO:0000256" key="7">
    <source>
        <dbReference type="ARBA" id="ARBA00022927"/>
    </source>
</evidence>
<evidence type="ECO:0000256" key="10">
    <source>
        <dbReference type="ARBA" id="ARBA00023242"/>
    </source>
</evidence>
<feature type="compositionally biased region" description="Basic and acidic residues" evidence="15">
    <location>
        <begin position="272"/>
        <end position="288"/>
    </location>
</feature>
<dbReference type="Gene3D" id="1.20.5.170">
    <property type="match status" value="1"/>
</dbReference>
<keyword evidence="8" id="KW-0811">Translocation</keyword>
<evidence type="ECO:0000256" key="13">
    <source>
        <dbReference type="ARBA" id="ARBA00081079"/>
    </source>
</evidence>
<reference evidence="17" key="1">
    <citation type="submission" date="2020-11" db="EMBL/GenBank/DDBJ databases">
        <authorList>
            <consortium name="DOE Joint Genome Institute"/>
            <person name="Ahrendt S."/>
            <person name="Riley R."/>
            <person name="Andreopoulos W."/>
            <person name="LaButti K."/>
            <person name="Pangilinan J."/>
            <person name="Ruiz-duenas F.J."/>
            <person name="Barrasa J.M."/>
            <person name="Sanchez-Garcia M."/>
            <person name="Camarero S."/>
            <person name="Miyauchi S."/>
            <person name="Serrano A."/>
            <person name="Linde D."/>
            <person name="Babiker R."/>
            <person name="Drula E."/>
            <person name="Ayuso-Fernandez I."/>
            <person name="Pacheco R."/>
            <person name="Padilla G."/>
            <person name="Ferreira P."/>
            <person name="Barriuso J."/>
            <person name="Kellner H."/>
            <person name="Castanera R."/>
            <person name="Alfaro M."/>
            <person name="Ramirez L."/>
            <person name="Pisabarro A.G."/>
            <person name="Kuo A."/>
            <person name="Tritt A."/>
            <person name="Lipzen A."/>
            <person name="He G."/>
            <person name="Yan M."/>
            <person name="Ng V."/>
            <person name="Cullen D."/>
            <person name="Martin F."/>
            <person name="Rosso M.-N."/>
            <person name="Henrissat B."/>
            <person name="Hibbett D."/>
            <person name="Martinez A.T."/>
            <person name="Grigoriev I.V."/>
        </authorList>
    </citation>
    <scope>NUCLEOTIDE SEQUENCE</scope>
    <source>
        <strain evidence="17">AH 44721</strain>
    </source>
</reference>
<feature type="region of interest" description="Disordered" evidence="15">
    <location>
        <begin position="112"/>
        <end position="300"/>
    </location>
</feature>
<name>A0A9P5TTX4_GYMJU</name>
<keyword evidence="9" id="KW-0906">Nuclear pore complex</keyword>
<evidence type="ECO:0000256" key="14">
    <source>
        <dbReference type="SAM" id="Coils"/>
    </source>
</evidence>
<dbReference type="FunFam" id="1.20.5.170:FF:000040">
    <property type="entry name" value="Nuclear pore glycoprotein p62"/>
    <property type="match status" value="1"/>
</dbReference>
<comment type="similarity">
    <text evidence="4">Belongs to the nucleoporin NSP1/NUP62 family.</text>
</comment>
<dbReference type="AlphaFoldDB" id="A0A9P5TTX4"/>
<feature type="compositionally biased region" description="Polar residues" evidence="15">
    <location>
        <begin position="209"/>
        <end position="218"/>
    </location>
</feature>
<evidence type="ECO:0000256" key="4">
    <source>
        <dbReference type="ARBA" id="ARBA00005911"/>
    </source>
</evidence>
<feature type="compositionally biased region" description="Low complexity" evidence="15">
    <location>
        <begin position="289"/>
        <end position="298"/>
    </location>
</feature>
<keyword evidence="6" id="KW-0509">mRNA transport</keyword>
<evidence type="ECO:0000256" key="5">
    <source>
        <dbReference type="ARBA" id="ARBA00022448"/>
    </source>
</evidence>
<dbReference type="Pfam" id="PF05064">
    <property type="entry name" value="Nsp1_C"/>
    <property type="match status" value="1"/>
</dbReference>
<keyword evidence="18" id="KW-1185">Reference proteome</keyword>
<dbReference type="EMBL" id="JADNYJ010000001">
    <property type="protein sequence ID" value="KAF8914054.1"/>
    <property type="molecule type" value="Genomic_DNA"/>
</dbReference>
<feature type="compositionally biased region" description="Low complexity" evidence="15">
    <location>
        <begin position="188"/>
        <end position="201"/>
    </location>
</feature>
<accession>A0A9P5TTX4</accession>
<evidence type="ECO:0000256" key="1">
    <source>
        <dbReference type="ARBA" id="ARBA00004335"/>
    </source>
</evidence>
<evidence type="ECO:0000256" key="8">
    <source>
        <dbReference type="ARBA" id="ARBA00023010"/>
    </source>
</evidence>
<feature type="coiled-coil region" evidence="14">
    <location>
        <begin position="359"/>
        <end position="393"/>
    </location>
</feature>
<evidence type="ECO:0000256" key="2">
    <source>
        <dbReference type="ARBA" id="ARBA00004567"/>
    </source>
</evidence>
<dbReference type="GO" id="GO:0051028">
    <property type="term" value="P:mRNA transport"/>
    <property type="evidence" value="ECO:0007669"/>
    <property type="project" value="UniProtKB-KW"/>
</dbReference>
<evidence type="ECO:0000256" key="6">
    <source>
        <dbReference type="ARBA" id="ARBA00022816"/>
    </source>
</evidence>
<dbReference type="PANTHER" id="PTHR12084:SF0">
    <property type="entry name" value="NUCLEAR PORE GLYCOPROTEIN P62"/>
    <property type="match status" value="1"/>
</dbReference>
<feature type="compositionally biased region" description="Low complexity" evidence="15">
    <location>
        <begin position="162"/>
        <end position="178"/>
    </location>
</feature>
<dbReference type="InterPro" id="IPR026010">
    <property type="entry name" value="NSP1/NUP62"/>
</dbReference>
<dbReference type="InterPro" id="IPR007758">
    <property type="entry name" value="Nucleoporin_NSP1_C"/>
</dbReference>
<comment type="caution">
    <text evidence="17">The sequence shown here is derived from an EMBL/GenBank/DDBJ whole genome shotgun (WGS) entry which is preliminary data.</text>
</comment>
<dbReference type="GO" id="GO:0005543">
    <property type="term" value="F:phospholipid binding"/>
    <property type="evidence" value="ECO:0007669"/>
    <property type="project" value="TreeGrafter"/>
</dbReference>
<feature type="region of interest" description="Disordered" evidence="15">
    <location>
        <begin position="494"/>
        <end position="513"/>
    </location>
</feature>
<evidence type="ECO:0000256" key="15">
    <source>
        <dbReference type="SAM" id="MobiDB-lite"/>
    </source>
</evidence>
<dbReference type="GO" id="GO:0017056">
    <property type="term" value="F:structural constituent of nuclear pore"/>
    <property type="evidence" value="ECO:0007669"/>
    <property type="project" value="InterPro"/>
</dbReference>
<dbReference type="GO" id="GO:0006606">
    <property type="term" value="P:protein import into nucleus"/>
    <property type="evidence" value="ECO:0007669"/>
    <property type="project" value="TreeGrafter"/>
</dbReference>
<evidence type="ECO:0000259" key="16">
    <source>
        <dbReference type="Pfam" id="PF05064"/>
    </source>
</evidence>
<dbReference type="GO" id="GO:0044613">
    <property type="term" value="C:nuclear pore central transport channel"/>
    <property type="evidence" value="ECO:0007669"/>
    <property type="project" value="TreeGrafter"/>
</dbReference>
<evidence type="ECO:0000256" key="3">
    <source>
        <dbReference type="ARBA" id="ARBA00004620"/>
    </source>
</evidence>
<proteinExistence type="inferred from homology"/>
<protein>
    <recommendedName>
        <fullName evidence="11">Nucleoporin NSP1</fullName>
    </recommendedName>
    <alternativeName>
        <fullName evidence="12">Nuclear pore protein NSP1</fullName>
    </alternativeName>
    <alternativeName>
        <fullName evidence="13">Nucleoskeletal-like protein</fullName>
    </alternativeName>
</protein>
<evidence type="ECO:0000256" key="9">
    <source>
        <dbReference type="ARBA" id="ARBA00023132"/>
    </source>
</evidence>
<gene>
    <name evidence="17" type="ORF">CPB84DRAFT_1840808</name>
</gene>
<feature type="compositionally biased region" description="Low complexity" evidence="15">
    <location>
        <begin position="255"/>
        <end position="268"/>
    </location>
</feature>
<feature type="region of interest" description="Disordered" evidence="15">
    <location>
        <begin position="66"/>
        <end position="85"/>
    </location>
</feature>
<keyword evidence="10" id="KW-0539">Nucleus</keyword>
<dbReference type="Proteomes" id="UP000724874">
    <property type="component" value="Unassembled WGS sequence"/>
</dbReference>
<organism evidence="17 18">
    <name type="scientific">Gymnopilus junonius</name>
    <name type="common">Spectacular rustgill mushroom</name>
    <name type="synonym">Gymnopilus spectabilis subsp. junonius</name>
    <dbReference type="NCBI Taxonomy" id="109634"/>
    <lineage>
        <taxon>Eukaryota</taxon>
        <taxon>Fungi</taxon>
        <taxon>Dikarya</taxon>
        <taxon>Basidiomycota</taxon>
        <taxon>Agaricomycotina</taxon>
        <taxon>Agaricomycetes</taxon>
        <taxon>Agaricomycetidae</taxon>
        <taxon>Agaricales</taxon>
        <taxon>Agaricineae</taxon>
        <taxon>Hymenogastraceae</taxon>
        <taxon>Gymnopilus</taxon>
    </lineage>
</organism>
<dbReference type="OrthoDB" id="344345at2759"/>
<keyword evidence="14" id="KW-0175">Coiled coil</keyword>